<evidence type="ECO:0000256" key="6">
    <source>
        <dbReference type="PROSITE-ProRule" id="PRU00104"/>
    </source>
</evidence>
<evidence type="ECO:0000256" key="5">
    <source>
        <dbReference type="ARBA" id="ARBA00022786"/>
    </source>
</evidence>
<dbReference type="InterPro" id="IPR000569">
    <property type="entry name" value="HECT_dom"/>
</dbReference>
<evidence type="ECO:0000256" key="2">
    <source>
        <dbReference type="ARBA" id="ARBA00022490"/>
    </source>
</evidence>
<dbReference type="RefSeq" id="XP_015745546.1">
    <property type="nucleotide sequence ID" value="XM_015890060.2"/>
</dbReference>
<comment type="subcellular location">
    <subcellularLocation>
        <location evidence="1">Cytoplasm</location>
    </subcellularLocation>
</comment>
<dbReference type="SMART" id="SM00119">
    <property type="entry name" value="HECTc"/>
    <property type="match status" value="1"/>
</dbReference>
<accession>A0A9F3QTA4</accession>
<evidence type="ECO:0000313" key="9">
    <source>
        <dbReference type="Proteomes" id="UP000695026"/>
    </source>
</evidence>
<dbReference type="InterPro" id="IPR051709">
    <property type="entry name" value="Ub-ligase/GTPase-reg"/>
</dbReference>
<dbReference type="GeneID" id="103050825"/>
<dbReference type="FunFam" id="3.30.2410.10:FF:000003">
    <property type="entry name" value="probable E3 ubiquitin-protein ligase HERC4 isoform X1"/>
    <property type="match status" value="1"/>
</dbReference>
<sequence length="1039" mass="116588">MLFCWGSGSSGRPGWGKKRACQLVPLRRAPPEVGGQEVARVACRGRHPLLPLADGSLASCGDNTQGQLGNRLPAGQRRRYVPEQIHALEAQTIIYISCGKEHSLAVCNQGRVFSWGAGGFGQLGTGKLEDVFVPKKINSLSMYTVIQVACGHYHSIALTKDGRVFSWGQNVHGQLGLGKEFSSQANPCNISSLAGIPLAQVAAGGAHSFVLSHSGIVYGWGRNNAHQLGLSQKTAKEQVFKPYSIGALRNLEVTYVSCGDEHTAVLTKSGSVFTFGDDSAGQLGRNSSTPKTGPQKVDEIDGPVSHVSCGSYHTLCVSASGQLWSFGRGPLQHRESPGLDSRQEERKCIDLSALLERNVLLGAQVFAGTYVNFVNIFQASACRNTAASLEVLPRISQLDRGLIEKWKSAEVGSKTQKNAKREIEAIFSSPPCLTASFLKPRSGVSMDCYIPVDMQEAREVLKELTVRDWIASQISSSLLNHLLPALPLSSPHQEALAIFLLVPECSAAFEAQKVLSLALRFAEAITGLNECSSNILENYWSLLPGPFLEQIVQMLKKGVSAMLPLYYTCHKSQIWIHLLKVLKKLYKVNMKAKCKLQISTFCLDEIPKKISIVEDLRRWKEWIENNNIKEEESLISFCRFPFVYNVPSKREILYYGAFVVQQNFKRNTHNDLIRNLTLQTSELPEIPTFQLKVRRHNLIEDTWRKLNIVEDICLKKQLLIQFENEMSGYGGMSILVEFFSLVFKEVVRPDYGMFMYCEHNSPMWFPPKPSVEKKKYYLFGILCGLSIANGVTSYIPFPLALFKKLLSKRPTLSDVKELSPVLGKCLQAVLDYEHENLEDVFQLCYSISWDKMDVDLISNGILTAVNNANKKDFVDKYVDYIFNKSVEDVFREFKRGFYKVLDEQLVDIFEPEQLREVAIGNASYDWHLYEENAVYGGIYSPTHPTIKMFWEVFHELTLEDKKGFLSFVVGGDRISVTGMKSWKITIHPHDLPSDDLIPEAQTCFHLLQLPTYSTKQKLKEKLLLAIKNNRGFGKCWRIV</sequence>
<dbReference type="PANTHER" id="PTHR45622:SF11">
    <property type="entry name" value="E3 UBIQUITIN-PROTEIN LIGASE HERC6-RELATED"/>
    <property type="match status" value="1"/>
</dbReference>
<feature type="domain" description="HECT" evidence="8">
    <location>
        <begin position="710"/>
        <end position="1035"/>
    </location>
</feature>
<dbReference type="GO" id="GO:0004842">
    <property type="term" value="F:ubiquitin-protein transferase activity"/>
    <property type="evidence" value="ECO:0007669"/>
    <property type="project" value="InterPro"/>
</dbReference>
<reference evidence="10" key="1">
    <citation type="submission" date="2025-08" db="UniProtKB">
        <authorList>
            <consortium name="RefSeq"/>
        </authorList>
    </citation>
    <scope>IDENTIFICATION</scope>
    <source>
        <tissue evidence="10">Liver</tissue>
    </source>
</reference>
<feature type="repeat" description="RCC1" evidence="7">
    <location>
        <begin position="270"/>
        <end position="320"/>
    </location>
</feature>
<dbReference type="Gene3D" id="3.30.2160.10">
    <property type="entry name" value="Hect, E3 ligase catalytic domain"/>
    <property type="match status" value="1"/>
</dbReference>
<evidence type="ECO:0000256" key="7">
    <source>
        <dbReference type="PROSITE-ProRule" id="PRU00235"/>
    </source>
</evidence>
<evidence type="ECO:0000256" key="4">
    <source>
        <dbReference type="ARBA" id="ARBA00022737"/>
    </source>
</evidence>
<dbReference type="PROSITE" id="PS50237">
    <property type="entry name" value="HECT"/>
    <property type="match status" value="1"/>
</dbReference>
<dbReference type="Gene3D" id="2.130.10.30">
    <property type="entry name" value="Regulator of chromosome condensation 1/beta-lactamase-inhibitor protein II"/>
    <property type="match status" value="2"/>
</dbReference>
<feature type="repeat" description="RCC1" evidence="7">
    <location>
        <begin position="55"/>
        <end position="109"/>
    </location>
</feature>
<dbReference type="Pfam" id="PF25390">
    <property type="entry name" value="WD40_RLD"/>
    <property type="match status" value="1"/>
</dbReference>
<name>A0A9F3QTA4_PYTBI</name>
<dbReference type="InterPro" id="IPR000408">
    <property type="entry name" value="Reg_chr_condens"/>
</dbReference>
<dbReference type="SUPFAM" id="SSF50985">
    <property type="entry name" value="RCC1/BLIP-II"/>
    <property type="match status" value="1"/>
</dbReference>
<evidence type="ECO:0000313" key="10">
    <source>
        <dbReference type="RefSeq" id="XP_015745546.1"/>
    </source>
</evidence>
<dbReference type="CDD" id="cd00078">
    <property type="entry name" value="HECTc"/>
    <property type="match status" value="1"/>
</dbReference>
<dbReference type="AlphaFoldDB" id="A0A9F3QTA4"/>
<evidence type="ECO:0000256" key="3">
    <source>
        <dbReference type="ARBA" id="ARBA00022679"/>
    </source>
</evidence>
<dbReference type="KEGG" id="pbi:103050825"/>
<keyword evidence="4" id="KW-0677">Repeat</keyword>
<dbReference type="SUPFAM" id="SSF56204">
    <property type="entry name" value="Hect, E3 ligase catalytic domain"/>
    <property type="match status" value="1"/>
</dbReference>
<gene>
    <name evidence="10" type="primary">LOC103050825</name>
</gene>
<dbReference type="PROSITE" id="PS50012">
    <property type="entry name" value="RCC1_3"/>
    <property type="match status" value="5"/>
</dbReference>
<dbReference type="Pfam" id="PF00415">
    <property type="entry name" value="RCC1"/>
    <property type="match status" value="1"/>
</dbReference>
<dbReference type="InterPro" id="IPR058923">
    <property type="entry name" value="RCC1-like_dom"/>
</dbReference>
<dbReference type="Gene3D" id="3.30.2410.10">
    <property type="entry name" value="Hect, E3 ligase catalytic domain"/>
    <property type="match status" value="1"/>
</dbReference>
<evidence type="ECO:0000259" key="8">
    <source>
        <dbReference type="PROSITE" id="PS50237"/>
    </source>
</evidence>
<feature type="repeat" description="RCC1" evidence="7">
    <location>
        <begin position="110"/>
        <end position="161"/>
    </location>
</feature>
<organism evidence="9 10">
    <name type="scientific">Python bivittatus</name>
    <name type="common">Burmese python</name>
    <name type="synonym">Python molurus bivittatus</name>
    <dbReference type="NCBI Taxonomy" id="176946"/>
    <lineage>
        <taxon>Eukaryota</taxon>
        <taxon>Metazoa</taxon>
        <taxon>Chordata</taxon>
        <taxon>Craniata</taxon>
        <taxon>Vertebrata</taxon>
        <taxon>Euteleostomi</taxon>
        <taxon>Lepidosauria</taxon>
        <taxon>Squamata</taxon>
        <taxon>Bifurcata</taxon>
        <taxon>Unidentata</taxon>
        <taxon>Episquamata</taxon>
        <taxon>Toxicofera</taxon>
        <taxon>Serpentes</taxon>
        <taxon>Henophidia</taxon>
        <taxon>Pythonidae</taxon>
        <taxon>Python</taxon>
    </lineage>
</organism>
<dbReference type="InterPro" id="IPR009091">
    <property type="entry name" value="RCC1/BLIP-II"/>
</dbReference>
<feature type="repeat" description="RCC1" evidence="7">
    <location>
        <begin position="162"/>
        <end position="214"/>
    </location>
</feature>
<feature type="repeat" description="RCC1" evidence="7">
    <location>
        <begin position="215"/>
        <end position="269"/>
    </location>
</feature>
<proteinExistence type="predicted"/>
<keyword evidence="9" id="KW-1185">Reference proteome</keyword>
<dbReference type="InterPro" id="IPR035983">
    <property type="entry name" value="Hect_E3_ubiquitin_ligase"/>
</dbReference>
<feature type="active site" description="Glycyl thioester intermediate" evidence="6">
    <location>
        <position position="1003"/>
    </location>
</feature>
<dbReference type="OMA" id="NFVTTYQ"/>
<keyword evidence="5 6" id="KW-0833">Ubl conjugation pathway</keyword>
<dbReference type="FunFam" id="3.30.2160.10:FF:000004">
    <property type="entry name" value="probable E3 ubiquitin-protein ligase HERC4 isoform X1"/>
    <property type="match status" value="1"/>
</dbReference>
<dbReference type="PANTHER" id="PTHR45622">
    <property type="entry name" value="UBIQUITIN-PROTEIN LIGASE E3A-RELATED"/>
    <property type="match status" value="1"/>
</dbReference>
<dbReference type="Gene3D" id="3.90.1750.10">
    <property type="entry name" value="Hect, E3 ligase catalytic domains"/>
    <property type="match status" value="1"/>
</dbReference>
<dbReference type="Proteomes" id="UP000695026">
    <property type="component" value="Unplaced"/>
</dbReference>
<dbReference type="PRINTS" id="PR00633">
    <property type="entry name" value="RCCNDNSATION"/>
</dbReference>
<evidence type="ECO:0000256" key="1">
    <source>
        <dbReference type="ARBA" id="ARBA00004496"/>
    </source>
</evidence>
<dbReference type="GO" id="GO:0005737">
    <property type="term" value="C:cytoplasm"/>
    <property type="evidence" value="ECO:0007669"/>
    <property type="project" value="UniProtKB-SubCell"/>
</dbReference>
<keyword evidence="2" id="KW-0963">Cytoplasm</keyword>
<dbReference type="Pfam" id="PF00632">
    <property type="entry name" value="HECT"/>
    <property type="match status" value="1"/>
</dbReference>
<keyword evidence="3" id="KW-0808">Transferase</keyword>
<dbReference type="OrthoDB" id="8068875at2759"/>
<protein>
    <submittedName>
        <fullName evidence="10">Probable E3 ubiquitin-protein ligase HERC6</fullName>
    </submittedName>
</protein>
<dbReference type="PROSITE" id="PS00626">
    <property type="entry name" value="RCC1_2"/>
    <property type="match status" value="4"/>
</dbReference>